<evidence type="ECO:0000256" key="4">
    <source>
        <dbReference type="ARBA" id="ARBA00023098"/>
    </source>
</evidence>
<dbReference type="Gene3D" id="3.90.226.10">
    <property type="entry name" value="2-enoyl-CoA Hydratase, Chain A, domain 1"/>
    <property type="match status" value="1"/>
</dbReference>
<evidence type="ECO:0000313" key="10">
    <source>
        <dbReference type="Proteomes" id="UP001530377"/>
    </source>
</evidence>
<dbReference type="InterPro" id="IPR001753">
    <property type="entry name" value="Enoyl-CoA_hydra/iso"/>
</dbReference>
<dbReference type="Pfam" id="PF00378">
    <property type="entry name" value="ECH_1"/>
    <property type="match status" value="1"/>
</dbReference>
<dbReference type="CDD" id="cd06558">
    <property type="entry name" value="crotonase-like"/>
    <property type="match status" value="1"/>
</dbReference>
<dbReference type="PROSITE" id="PS00166">
    <property type="entry name" value="ENOYL_COA_HYDRATASE"/>
    <property type="match status" value="1"/>
</dbReference>
<dbReference type="InterPro" id="IPR018376">
    <property type="entry name" value="Enoyl-CoA_hyd/isom_CS"/>
</dbReference>
<dbReference type="AlphaFoldDB" id="A0ABD3SR36"/>
<dbReference type="GO" id="GO:0006631">
    <property type="term" value="P:fatty acid metabolic process"/>
    <property type="evidence" value="ECO:0007669"/>
    <property type="project" value="UniProtKB-KW"/>
</dbReference>
<dbReference type="InterPro" id="IPR014748">
    <property type="entry name" value="Enoyl-CoA_hydra_C"/>
</dbReference>
<dbReference type="InterPro" id="IPR029045">
    <property type="entry name" value="ClpP/crotonase-like_dom_sf"/>
</dbReference>
<organism evidence="9 10">
    <name type="scientific">Cyclostephanos tholiformis</name>
    <dbReference type="NCBI Taxonomy" id="382380"/>
    <lineage>
        <taxon>Eukaryota</taxon>
        <taxon>Sar</taxon>
        <taxon>Stramenopiles</taxon>
        <taxon>Ochrophyta</taxon>
        <taxon>Bacillariophyta</taxon>
        <taxon>Coscinodiscophyceae</taxon>
        <taxon>Thalassiosirophycidae</taxon>
        <taxon>Stephanodiscales</taxon>
        <taxon>Stephanodiscaceae</taxon>
        <taxon>Cyclostephanos</taxon>
    </lineage>
</organism>
<evidence type="ECO:0000256" key="3">
    <source>
        <dbReference type="ARBA" id="ARBA00022832"/>
    </source>
</evidence>
<comment type="similarity">
    <text evidence="1 7">Belongs to the enoyl-CoA hydratase/isomerase family.</text>
</comment>
<evidence type="ECO:0000256" key="1">
    <source>
        <dbReference type="ARBA" id="ARBA00005254"/>
    </source>
</evidence>
<dbReference type="EC" id="4.2.1.17" evidence="2"/>
<keyword evidence="10" id="KW-1185">Reference proteome</keyword>
<evidence type="ECO:0000256" key="8">
    <source>
        <dbReference type="SAM" id="MobiDB-lite"/>
    </source>
</evidence>
<gene>
    <name evidence="9" type="ORF">ACHAXA_002314</name>
</gene>
<comment type="caution">
    <text evidence="9">The sequence shown here is derived from an EMBL/GenBank/DDBJ whole genome shotgun (WGS) entry which is preliminary data.</text>
</comment>
<dbReference type="EMBL" id="JALLPB020000008">
    <property type="protein sequence ID" value="KAL3827079.1"/>
    <property type="molecule type" value="Genomic_DNA"/>
</dbReference>
<keyword evidence="3" id="KW-0276">Fatty acid metabolism</keyword>
<evidence type="ECO:0000256" key="2">
    <source>
        <dbReference type="ARBA" id="ARBA00012076"/>
    </source>
</evidence>
<dbReference type="PANTHER" id="PTHR11941">
    <property type="entry name" value="ENOYL-COA HYDRATASE-RELATED"/>
    <property type="match status" value="1"/>
</dbReference>
<accession>A0ABD3SR36</accession>
<proteinExistence type="inferred from homology"/>
<dbReference type="Proteomes" id="UP001530377">
    <property type="component" value="Unassembled WGS sequence"/>
</dbReference>
<dbReference type="FunFam" id="1.10.12.10:FF:000001">
    <property type="entry name" value="Probable enoyl-CoA hydratase, mitochondrial"/>
    <property type="match status" value="1"/>
</dbReference>
<evidence type="ECO:0000256" key="6">
    <source>
        <dbReference type="ARBA" id="ARBA00073937"/>
    </source>
</evidence>
<evidence type="ECO:0000256" key="5">
    <source>
        <dbReference type="ARBA" id="ARBA00023239"/>
    </source>
</evidence>
<protein>
    <recommendedName>
        <fullName evidence="6">Probable enoyl-CoA hydratase, mitochondrial</fullName>
        <ecNumber evidence="2">4.2.1.17</ecNumber>
    </recommendedName>
</protein>
<feature type="compositionally biased region" description="Low complexity" evidence="8">
    <location>
        <begin position="53"/>
        <end position="68"/>
    </location>
</feature>
<keyword evidence="5" id="KW-0456">Lyase</keyword>
<name>A0ABD3SR36_9STRA</name>
<dbReference type="SUPFAM" id="SSF52096">
    <property type="entry name" value="ClpP/crotonase"/>
    <property type="match status" value="1"/>
</dbReference>
<keyword evidence="4" id="KW-0443">Lipid metabolism</keyword>
<feature type="region of interest" description="Disordered" evidence="8">
    <location>
        <begin position="51"/>
        <end position="85"/>
    </location>
</feature>
<sequence length="359" mass="37731">MFVARHLSRRLSLSASRGTSLGAFVASSAHASAPFPPGICVSGTDAGRAVVGPPAISSSSSSPSTSPPRRAFADSTSSPREGGYDHILVERRFPEGGNADDDDVVVVGGGVGIITLHRPRALNALCDALFEDLIHAARALDADDGIGCIVITGSGKAFAAGADISEMSKREFAVAYKTMFAQWADITKVSKPIIAAVNGFALGGGCELAMMCDIILAGSKAQFGQPEINLGVIPGAGGTQRLIRAIGKSKAMEMVLTGNRINAQEAMDAGLVSRVIDSEFLLDEAVKMGYGIAEKGGVAVRMCKEAVNAAEEMTLSEGLRFERRMFHALFATRDQKEVSQYICRSVPIVSHETKIVTLQ</sequence>
<dbReference type="GO" id="GO:0004300">
    <property type="term" value="F:enoyl-CoA hydratase activity"/>
    <property type="evidence" value="ECO:0007669"/>
    <property type="project" value="UniProtKB-EC"/>
</dbReference>
<evidence type="ECO:0000256" key="7">
    <source>
        <dbReference type="RuleBase" id="RU003707"/>
    </source>
</evidence>
<reference evidence="9 10" key="1">
    <citation type="submission" date="2024-10" db="EMBL/GenBank/DDBJ databases">
        <title>Updated reference genomes for cyclostephanoid diatoms.</title>
        <authorList>
            <person name="Roberts W.R."/>
            <person name="Alverson A.J."/>
        </authorList>
    </citation>
    <scope>NUCLEOTIDE SEQUENCE [LARGE SCALE GENOMIC DNA]</scope>
    <source>
        <strain evidence="9 10">AJA228-03</strain>
    </source>
</reference>
<dbReference type="PANTHER" id="PTHR11941:SF54">
    <property type="entry name" value="ENOYL-COA HYDRATASE, MITOCHONDRIAL"/>
    <property type="match status" value="1"/>
</dbReference>
<evidence type="ECO:0000313" key="9">
    <source>
        <dbReference type="EMBL" id="KAL3827079.1"/>
    </source>
</evidence>
<dbReference type="FunFam" id="3.90.226.10:FF:000019">
    <property type="entry name" value="Enoyl-CoA hydratase, mitochondrial"/>
    <property type="match status" value="1"/>
</dbReference>
<dbReference type="Gene3D" id="1.10.12.10">
    <property type="entry name" value="Lyase 2-enoyl-coa Hydratase, Chain A, domain 2"/>
    <property type="match status" value="1"/>
</dbReference>